<accession>A0ABX1Q491</accession>
<reference evidence="1 2" key="1">
    <citation type="submission" date="2019-12" db="EMBL/GenBank/DDBJ databases">
        <title>Comparative genomics gives insights into the taxonomy of the Azoarcus-Aromatoleum group and reveals separate origins of nif in the plant-associated Azoarcus and non-plant-associated Aromatoleum sub-groups.</title>
        <authorList>
            <person name="Lafos M."/>
            <person name="Maluk M."/>
            <person name="Batista M."/>
            <person name="Junghare M."/>
            <person name="Carmona M."/>
            <person name="Faoro H."/>
            <person name="Cruz L.M."/>
            <person name="Battistoni F."/>
            <person name="De Souza E."/>
            <person name="Pedrosa F."/>
            <person name="Chen W.-M."/>
            <person name="Poole P.S."/>
            <person name="Dixon R.A."/>
            <person name="James E.K."/>
        </authorList>
    </citation>
    <scope>NUCLEOTIDE SEQUENCE [LARGE SCALE GENOMIC DNA]</scope>
    <source>
        <strain evidence="1 2">22Lin</strain>
    </source>
</reference>
<comment type="caution">
    <text evidence="1">The sequence shown here is derived from an EMBL/GenBank/DDBJ whole genome shotgun (WGS) entry which is preliminary data.</text>
</comment>
<proteinExistence type="predicted"/>
<evidence type="ECO:0000313" key="1">
    <source>
        <dbReference type="EMBL" id="NMG73178.1"/>
    </source>
</evidence>
<keyword evidence="2" id="KW-1185">Reference proteome</keyword>
<evidence type="ECO:0000313" key="2">
    <source>
        <dbReference type="Proteomes" id="UP000648984"/>
    </source>
</evidence>
<dbReference type="EMBL" id="WTVQ01000001">
    <property type="protein sequence ID" value="NMG73178.1"/>
    <property type="molecule type" value="Genomic_DNA"/>
</dbReference>
<dbReference type="RefSeq" id="WP_169258339.1">
    <property type="nucleotide sequence ID" value="NZ_WTVQ01000001.1"/>
</dbReference>
<gene>
    <name evidence="1" type="ORF">GPA25_00220</name>
</gene>
<sequence>MSKANLKLNVAFEFELEAPPAFLEESHEKLCKAIQELLGAMVLQGMPTITAKQLGKAGIAVVSHHHHIDVLNTAAAPVPREALVAAGPHLTDDELTQLARRTGGKLPVQEAERARFLRRHALALVGDFRMVPCVVSARLSSGKDAALNGRLNLTNGSVLLSDQDRQSRLQANQPPLLIEVSGTGVQLRAGCAGHTLSGPVIEVALAELATHRDPLISHWQKTA</sequence>
<organism evidence="1 2">
    <name type="scientific">Aromatoleum diolicum</name>
    <dbReference type="NCBI Taxonomy" id="75796"/>
    <lineage>
        <taxon>Bacteria</taxon>
        <taxon>Pseudomonadati</taxon>
        <taxon>Pseudomonadota</taxon>
        <taxon>Betaproteobacteria</taxon>
        <taxon>Rhodocyclales</taxon>
        <taxon>Rhodocyclaceae</taxon>
        <taxon>Aromatoleum</taxon>
    </lineage>
</organism>
<name>A0ABX1Q491_9RHOO</name>
<protein>
    <submittedName>
        <fullName evidence="1">Uncharacterized protein</fullName>
    </submittedName>
</protein>
<dbReference type="Proteomes" id="UP000648984">
    <property type="component" value="Unassembled WGS sequence"/>
</dbReference>